<keyword evidence="3" id="KW-0804">Transcription</keyword>
<feature type="domain" description="Response regulatory" evidence="6">
    <location>
        <begin position="7"/>
        <end position="121"/>
    </location>
</feature>
<evidence type="ECO:0000256" key="4">
    <source>
        <dbReference type="PROSITE-ProRule" id="PRU00169"/>
    </source>
</evidence>
<dbReference type="AlphaFoldDB" id="A0A6B2R3W6"/>
<dbReference type="GO" id="GO:0006355">
    <property type="term" value="P:regulation of DNA-templated transcription"/>
    <property type="evidence" value="ECO:0007669"/>
    <property type="project" value="InterPro"/>
</dbReference>
<feature type="domain" description="HTH luxR-type" evidence="5">
    <location>
        <begin position="137"/>
        <end position="202"/>
    </location>
</feature>
<dbReference type="InterPro" id="IPR000792">
    <property type="entry name" value="Tscrpt_reg_LuxR_C"/>
</dbReference>
<evidence type="ECO:0000256" key="3">
    <source>
        <dbReference type="ARBA" id="ARBA00023163"/>
    </source>
</evidence>
<comment type="caution">
    <text evidence="7">The sequence shown here is derived from an EMBL/GenBank/DDBJ whole genome shotgun (WGS) entry which is preliminary data.</text>
</comment>
<dbReference type="SUPFAM" id="SSF52172">
    <property type="entry name" value="CheY-like"/>
    <property type="match status" value="1"/>
</dbReference>
<dbReference type="GO" id="GO:0000160">
    <property type="term" value="P:phosphorelay signal transduction system"/>
    <property type="evidence" value="ECO:0007669"/>
    <property type="project" value="InterPro"/>
</dbReference>
<dbReference type="SMART" id="SM00448">
    <property type="entry name" value="REC"/>
    <property type="match status" value="1"/>
</dbReference>
<dbReference type="GO" id="GO:0003677">
    <property type="term" value="F:DNA binding"/>
    <property type="evidence" value="ECO:0007669"/>
    <property type="project" value="UniProtKB-KW"/>
</dbReference>
<keyword evidence="2" id="KW-0238">DNA-binding</keyword>
<accession>A0A6B2R3W6</accession>
<proteinExistence type="predicted"/>
<dbReference type="EMBL" id="JAAGRN010000007">
    <property type="protein sequence ID" value="NDY83747.1"/>
    <property type="molecule type" value="Genomic_DNA"/>
</dbReference>
<dbReference type="InterPro" id="IPR016032">
    <property type="entry name" value="Sig_transdc_resp-reg_C-effctor"/>
</dbReference>
<evidence type="ECO:0000256" key="2">
    <source>
        <dbReference type="ARBA" id="ARBA00023125"/>
    </source>
</evidence>
<feature type="modified residue" description="4-aspartylphosphate" evidence="4">
    <location>
        <position position="56"/>
    </location>
</feature>
<organism evidence="7">
    <name type="scientific">Sheuella amnicola</name>
    <dbReference type="NCBI Taxonomy" id="2707330"/>
    <lineage>
        <taxon>Bacteria</taxon>
        <taxon>Pseudomonadati</taxon>
        <taxon>Pseudomonadota</taxon>
        <taxon>Betaproteobacteria</taxon>
        <taxon>Burkholderiales</taxon>
        <taxon>Alcaligenaceae</taxon>
        <taxon>Sheuella</taxon>
    </lineage>
</organism>
<dbReference type="Pfam" id="PF00072">
    <property type="entry name" value="Response_reg"/>
    <property type="match status" value="1"/>
</dbReference>
<dbReference type="PROSITE" id="PS00622">
    <property type="entry name" value="HTH_LUXR_1"/>
    <property type="match status" value="1"/>
</dbReference>
<dbReference type="Gene3D" id="3.40.50.2300">
    <property type="match status" value="1"/>
</dbReference>
<keyword evidence="4" id="KW-0597">Phosphoprotein</keyword>
<gene>
    <name evidence="7" type="ORF">G3I67_10930</name>
</gene>
<dbReference type="Pfam" id="PF00196">
    <property type="entry name" value="GerE"/>
    <property type="match status" value="1"/>
</dbReference>
<dbReference type="SUPFAM" id="SSF46894">
    <property type="entry name" value="C-terminal effector domain of the bipartite response regulators"/>
    <property type="match status" value="1"/>
</dbReference>
<evidence type="ECO:0000259" key="5">
    <source>
        <dbReference type="PROSITE" id="PS50043"/>
    </source>
</evidence>
<dbReference type="InterPro" id="IPR011006">
    <property type="entry name" value="CheY-like_superfamily"/>
</dbReference>
<dbReference type="PROSITE" id="PS50043">
    <property type="entry name" value="HTH_LUXR_2"/>
    <property type="match status" value="1"/>
</dbReference>
<dbReference type="Gene3D" id="1.10.10.10">
    <property type="entry name" value="Winged helix-like DNA-binding domain superfamily/Winged helix DNA-binding domain"/>
    <property type="match status" value="1"/>
</dbReference>
<dbReference type="InterPro" id="IPR036388">
    <property type="entry name" value="WH-like_DNA-bd_sf"/>
</dbReference>
<dbReference type="RefSeq" id="WP_163655269.1">
    <property type="nucleotide sequence ID" value="NZ_JAAGRN010000007.1"/>
</dbReference>
<evidence type="ECO:0000256" key="1">
    <source>
        <dbReference type="ARBA" id="ARBA00023015"/>
    </source>
</evidence>
<dbReference type="PRINTS" id="PR00038">
    <property type="entry name" value="HTHLUXR"/>
</dbReference>
<keyword evidence="1" id="KW-0805">Transcription regulation</keyword>
<dbReference type="PANTHER" id="PTHR44688">
    <property type="entry name" value="DNA-BINDING TRANSCRIPTIONAL ACTIVATOR DEVR_DOSR"/>
    <property type="match status" value="1"/>
</dbReference>
<dbReference type="PANTHER" id="PTHR44688:SF16">
    <property type="entry name" value="DNA-BINDING TRANSCRIPTIONAL ACTIVATOR DEVR_DOSR"/>
    <property type="match status" value="1"/>
</dbReference>
<protein>
    <submittedName>
        <fullName evidence="7">Response regulator transcription factor</fullName>
    </submittedName>
</protein>
<evidence type="ECO:0000259" key="6">
    <source>
        <dbReference type="PROSITE" id="PS50110"/>
    </source>
</evidence>
<dbReference type="PROSITE" id="PS50110">
    <property type="entry name" value="RESPONSE_REGULATORY"/>
    <property type="match status" value="1"/>
</dbReference>
<name>A0A6B2R3W6_9BURK</name>
<evidence type="ECO:0000313" key="7">
    <source>
        <dbReference type="EMBL" id="NDY83747.1"/>
    </source>
</evidence>
<sequence length="208" mass="23527">MNERAGHIFLIDDDNSMRFSLSRMLVELGYSVQEFSSAREFLENSLPISPAAILLDMAMPDMTGLQLQEKLLEVGRQTPILFISGQSHPQQIVKGLKNGAFDFLFKPFNLEELINALNSAIQLDQNQLKKITSDIHARRRFDSLTAREKETCHLLVKGLSNKEIAQQLGITDATIKIHKARVLQKMQLDSIPTLVKVYFESDLNKDEG</sequence>
<reference evidence="7" key="1">
    <citation type="submission" date="2020-02" db="EMBL/GenBank/DDBJ databases">
        <authorList>
            <person name="Chen W.-M."/>
        </authorList>
    </citation>
    <scope>NUCLEOTIDE SEQUENCE</scope>
    <source>
        <strain evidence="7">NBD-18</strain>
    </source>
</reference>
<dbReference type="CDD" id="cd06170">
    <property type="entry name" value="LuxR_C_like"/>
    <property type="match status" value="1"/>
</dbReference>
<dbReference type="SMART" id="SM00421">
    <property type="entry name" value="HTH_LUXR"/>
    <property type="match status" value="1"/>
</dbReference>
<dbReference type="InterPro" id="IPR001789">
    <property type="entry name" value="Sig_transdc_resp-reg_receiver"/>
</dbReference>